<keyword evidence="3" id="KW-1185">Reference proteome</keyword>
<feature type="compositionally biased region" description="Basic residues" evidence="1">
    <location>
        <begin position="56"/>
        <end position="66"/>
    </location>
</feature>
<accession>A0ABW6CLQ2</accession>
<organism evidence="2 3">
    <name type="scientific">Phenylobacterium ferrooxidans</name>
    <dbReference type="NCBI Taxonomy" id="2982689"/>
    <lineage>
        <taxon>Bacteria</taxon>
        <taxon>Pseudomonadati</taxon>
        <taxon>Pseudomonadota</taxon>
        <taxon>Alphaproteobacteria</taxon>
        <taxon>Caulobacterales</taxon>
        <taxon>Caulobacteraceae</taxon>
        <taxon>Phenylobacterium</taxon>
    </lineage>
</organism>
<evidence type="ECO:0000256" key="1">
    <source>
        <dbReference type="SAM" id="MobiDB-lite"/>
    </source>
</evidence>
<evidence type="ECO:0000313" key="3">
    <source>
        <dbReference type="Proteomes" id="UP001598130"/>
    </source>
</evidence>
<protein>
    <submittedName>
        <fullName evidence="2">Uncharacterized protein</fullName>
    </submittedName>
</protein>
<dbReference type="RefSeq" id="WP_377369326.1">
    <property type="nucleotide sequence ID" value="NZ_JAOTJD010000013.1"/>
</dbReference>
<sequence>MPKVKDDGAVERDRLRAEPGSAGQIWRTVFGQNEAEFAAMMEWEEANEQSRAPQRLIRKYRPGRKA</sequence>
<comment type="caution">
    <text evidence="2">The sequence shown here is derived from an EMBL/GenBank/DDBJ whole genome shotgun (WGS) entry which is preliminary data.</text>
</comment>
<gene>
    <name evidence="2" type="ORF">OCL97_08480</name>
</gene>
<feature type="region of interest" description="Disordered" evidence="1">
    <location>
        <begin position="1"/>
        <end position="21"/>
    </location>
</feature>
<feature type="compositionally biased region" description="Basic and acidic residues" evidence="1">
    <location>
        <begin position="1"/>
        <end position="17"/>
    </location>
</feature>
<reference evidence="2 3" key="1">
    <citation type="submission" date="2022-09" db="EMBL/GenBank/DDBJ databases">
        <title>New species of Phenylobacterium.</title>
        <authorList>
            <person name="Mieszkin S."/>
        </authorList>
    </citation>
    <scope>NUCLEOTIDE SEQUENCE [LARGE SCALE GENOMIC DNA]</scope>
    <source>
        <strain evidence="2 3">HK31-G</strain>
    </source>
</reference>
<proteinExistence type="predicted"/>
<dbReference type="EMBL" id="JAOTJD010000013">
    <property type="protein sequence ID" value="MFD3263994.1"/>
    <property type="molecule type" value="Genomic_DNA"/>
</dbReference>
<dbReference type="Proteomes" id="UP001598130">
    <property type="component" value="Unassembled WGS sequence"/>
</dbReference>
<feature type="region of interest" description="Disordered" evidence="1">
    <location>
        <begin position="45"/>
        <end position="66"/>
    </location>
</feature>
<name>A0ABW6CLQ2_9CAUL</name>
<evidence type="ECO:0000313" key="2">
    <source>
        <dbReference type="EMBL" id="MFD3263994.1"/>
    </source>
</evidence>